<organism evidence="2 3">
    <name type="scientific">Geojedonia litorea</name>
    <dbReference type="NCBI Taxonomy" id="1268269"/>
    <lineage>
        <taxon>Bacteria</taxon>
        <taxon>Pseudomonadati</taxon>
        <taxon>Bacteroidota</taxon>
        <taxon>Flavobacteriia</taxon>
        <taxon>Flavobacteriales</taxon>
        <taxon>Flavobacteriaceae</taxon>
        <taxon>Geojedonia</taxon>
    </lineage>
</organism>
<dbReference type="Gene3D" id="2.60.40.1120">
    <property type="entry name" value="Carboxypeptidase-like, regulatory domain"/>
    <property type="match status" value="1"/>
</dbReference>
<protein>
    <submittedName>
        <fullName evidence="2">Carboxypeptidase-like regulatory domain-containing protein</fullName>
    </submittedName>
</protein>
<dbReference type="Pfam" id="PF13715">
    <property type="entry name" value="CarbopepD_reg_2"/>
    <property type="match status" value="1"/>
</dbReference>
<dbReference type="Proteomes" id="UP001595953">
    <property type="component" value="Unassembled WGS sequence"/>
</dbReference>
<feature type="signal peptide" evidence="1">
    <location>
        <begin position="1"/>
        <end position="27"/>
    </location>
</feature>
<comment type="caution">
    <text evidence="2">The sequence shown here is derived from an EMBL/GenBank/DDBJ whole genome shotgun (WGS) entry which is preliminary data.</text>
</comment>
<evidence type="ECO:0000313" key="2">
    <source>
        <dbReference type="EMBL" id="MFC4720729.1"/>
    </source>
</evidence>
<dbReference type="RefSeq" id="WP_387959788.1">
    <property type="nucleotide sequence ID" value="NZ_JBHSGP010000004.1"/>
</dbReference>
<dbReference type="SUPFAM" id="SSF49464">
    <property type="entry name" value="Carboxypeptidase regulatory domain-like"/>
    <property type="match status" value="1"/>
</dbReference>
<sequence length="422" mass="48173">MKANIHRGFFSKLLSCSMFLMSFIIMAQDGFAEYKGVVVDAESKKPLEAVNLNIKNTNIATVTNADGQFILKVTEATKERIVIFSILGYQIKEVELSSLIGQDTRIALQPSLTELSQVNVTNFKNAEALVRKVFENKSKNNLDKPVLMTAFYRETIKKRNRDVSLTEAVVNLYKQPYTNSARDVMALHKARKSTDYRILDTLAFKLQGGPFSTLYLDIMKYPEYIFSNETIGDYKYSFEAPTTVNNKLVYVVRFKKKDDGMPLGYMGKLYIDAKSLALTSATYALNIEDKRSASEFFVRKKPRDVITYPTEASYKVNYQEKDGKWYYSYGSVNLTFKVNKKRKLFNSVYSIASEMAVTDWETAYSTDVVSIPKDRIRPNIIISDAISGFSDPDFWGAYNLIEPDKSIESAINKIRRKLSRED</sequence>
<dbReference type="InterPro" id="IPR008969">
    <property type="entry name" value="CarboxyPept-like_regulatory"/>
</dbReference>
<accession>A0ABV9MZY9</accession>
<gene>
    <name evidence="2" type="ORF">ACFO5O_00230</name>
</gene>
<proteinExistence type="predicted"/>
<evidence type="ECO:0000256" key="1">
    <source>
        <dbReference type="SAM" id="SignalP"/>
    </source>
</evidence>
<name>A0ABV9MZY9_9FLAO</name>
<evidence type="ECO:0000313" key="3">
    <source>
        <dbReference type="Proteomes" id="UP001595953"/>
    </source>
</evidence>
<feature type="chain" id="PRO_5045180947" evidence="1">
    <location>
        <begin position="28"/>
        <end position="422"/>
    </location>
</feature>
<keyword evidence="3" id="KW-1185">Reference proteome</keyword>
<reference evidence="3" key="1">
    <citation type="journal article" date="2019" name="Int. J. Syst. Evol. Microbiol.">
        <title>The Global Catalogue of Microorganisms (GCM) 10K type strain sequencing project: providing services to taxonomists for standard genome sequencing and annotation.</title>
        <authorList>
            <consortium name="The Broad Institute Genomics Platform"/>
            <consortium name="The Broad Institute Genome Sequencing Center for Infectious Disease"/>
            <person name="Wu L."/>
            <person name="Ma J."/>
        </authorList>
    </citation>
    <scope>NUCLEOTIDE SEQUENCE [LARGE SCALE GENOMIC DNA]</scope>
    <source>
        <strain evidence="3">CCUG 63682</strain>
    </source>
</reference>
<keyword evidence="1" id="KW-0732">Signal</keyword>
<dbReference type="EMBL" id="JBHSGP010000004">
    <property type="protein sequence ID" value="MFC4720729.1"/>
    <property type="molecule type" value="Genomic_DNA"/>
</dbReference>